<dbReference type="CDD" id="cd05117">
    <property type="entry name" value="STKc_CAMK"/>
    <property type="match status" value="1"/>
</dbReference>
<protein>
    <recommendedName>
        <fullName evidence="2">calcium/calmodulin-dependent protein kinase</fullName>
        <ecNumber evidence="2">2.7.11.17</ecNumber>
    </recommendedName>
</protein>
<feature type="compositionally biased region" description="Basic and acidic residues" evidence="14">
    <location>
        <begin position="344"/>
        <end position="356"/>
    </location>
</feature>
<dbReference type="Gene3D" id="3.30.200.20">
    <property type="entry name" value="Phosphorylase Kinase, domain 1"/>
    <property type="match status" value="1"/>
</dbReference>
<dbReference type="GO" id="GO:0005516">
    <property type="term" value="F:calmodulin binding"/>
    <property type="evidence" value="ECO:0007669"/>
    <property type="project" value="UniProtKB-KW"/>
</dbReference>
<keyword evidence="9" id="KW-0112">Calmodulin-binding</keyword>
<evidence type="ECO:0000256" key="5">
    <source>
        <dbReference type="ARBA" id="ARBA00022679"/>
    </source>
</evidence>
<dbReference type="PROSITE" id="PS50011">
    <property type="entry name" value="PROTEIN_KINASE_DOM"/>
    <property type="match status" value="1"/>
</dbReference>
<keyword evidence="8 12" id="KW-0067">ATP-binding</keyword>
<evidence type="ECO:0000313" key="17">
    <source>
        <dbReference type="Proteomes" id="UP000279236"/>
    </source>
</evidence>
<evidence type="ECO:0000256" key="1">
    <source>
        <dbReference type="ARBA" id="ARBA00005354"/>
    </source>
</evidence>
<dbReference type="InterPro" id="IPR000719">
    <property type="entry name" value="Prot_kinase_dom"/>
</dbReference>
<evidence type="ECO:0000256" key="13">
    <source>
        <dbReference type="RuleBase" id="RU000304"/>
    </source>
</evidence>
<evidence type="ECO:0000256" key="11">
    <source>
        <dbReference type="ARBA" id="ARBA00047430"/>
    </source>
</evidence>
<organism evidence="16 17">
    <name type="scientific">Apiotrichum porosum</name>
    <dbReference type="NCBI Taxonomy" id="105984"/>
    <lineage>
        <taxon>Eukaryota</taxon>
        <taxon>Fungi</taxon>
        <taxon>Dikarya</taxon>
        <taxon>Basidiomycota</taxon>
        <taxon>Agaricomycotina</taxon>
        <taxon>Tremellomycetes</taxon>
        <taxon>Trichosporonales</taxon>
        <taxon>Trichosporonaceae</taxon>
        <taxon>Apiotrichum</taxon>
    </lineage>
</organism>
<dbReference type="SUPFAM" id="SSF56112">
    <property type="entry name" value="Protein kinase-like (PK-like)"/>
    <property type="match status" value="1"/>
</dbReference>
<evidence type="ECO:0000256" key="8">
    <source>
        <dbReference type="ARBA" id="ARBA00022840"/>
    </source>
</evidence>
<keyword evidence="7" id="KW-0418">Kinase</keyword>
<keyword evidence="5" id="KW-0808">Transferase</keyword>
<dbReference type="PROSITE" id="PS00107">
    <property type="entry name" value="PROTEIN_KINASE_ATP"/>
    <property type="match status" value="1"/>
</dbReference>
<evidence type="ECO:0000256" key="9">
    <source>
        <dbReference type="ARBA" id="ARBA00022860"/>
    </source>
</evidence>
<dbReference type="InterPro" id="IPR017441">
    <property type="entry name" value="Protein_kinase_ATP_BS"/>
</dbReference>
<reference evidence="16 17" key="1">
    <citation type="submission" date="2018-11" db="EMBL/GenBank/DDBJ databases">
        <title>Genome sequence of Apiotrichum porosum DSM 27194.</title>
        <authorList>
            <person name="Aliyu H."/>
            <person name="Gorte O."/>
            <person name="Ochsenreither K."/>
        </authorList>
    </citation>
    <scope>NUCLEOTIDE SEQUENCE [LARGE SCALE GENOMIC DNA]</scope>
    <source>
        <strain evidence="16 17">DSM 27194</strain>
    </source>
</reference>
<dbReference type="RefSeq" id="XP_028477897.1">
    <property type="nucleotide sequence ID" value="XM_028621445.1"/>
</dbReference>
<dbReference type="InterPro" id="IPR011009">
    <property type="entry name" value="Kinase-like_dom_sf"/>
</dbReference>
<dbReference type="OrthoDB" id="40902at2759"/>
<evidence type="ECO:0000256" key="12">
    <source>
        <dbReference type="PROSITE-ProRule" id="PRU10141"/>
    </source>
</evidence>
<dbReference type="EMBL" id="RSCE01000003">
    <property type="protein sequence ID" value="RSH84449.1"/>
    <property type="molecule type" value="Genomic_DNA"/>
</dbReference>
<dbReference type="GO" id="GO:0004683">
    <property type="term" value="F:calcium/calmodulin-dependent protein kinase activity"/>
    <property type="evidence" value="ECO:0007669"/>
    <property type="project" value="UniProtKB-EC"/>
</dbReference>
<evidence type="ECO:0000256" key="14">
    <source>
        <dbReference type="SAM" id="MobiDB-lite"/>
    </source>
</evidence>
<comment type="catalytic activity">
    <reaction evidence="10">
        <text>L-threonyl-[protein] + ATP = O-phospho-L-threonyl-[protein] + ADP + H(+)</text>
        <dbReference type="Rhea" id="RHEA:46608"/>
        <dbReference type="Rhea" id="RHEA-COMP:11060"/>
        <dbReference type="Rhea" id="RHEA-COMP:11605"/>
        <dbReference type="ChEBI" id="CHEBI:15378"/>
        <dbReference type="ChEBI" id="CHEBI:30013"/>
        <dbReference type="ChEBI" id="CHEBI:30616"/>
        <dbReference type="ChEBI" id="CHEBI:61977"/>
        <dbReference type="ChEBI" id="CHEBI:456216"/>
        <dbReference type="EC" id="2.7.11.17"/>
    </reaction>
</comment>
<feature type="region of interest" description="Disordered" evidence="14">
    <location>
        <begin position="324"/>
        <end position="374"/>
    </location>
</feature>
<dbReference type="Gene3D" id="1.10.510.10">
    <property type="entry name" value="Transferase(Phosphotransferase) domain 1"/>
    <property type="match status" value="1"/>
</dbReference>
<evidence type="ECO:0000256" key="4">
    <source>
        <dbReference type="ARBA" id="ARBA00022553"/>
    </source>
</evidence>
<dbReference type="GO" id="GO:0005524">
    <property type="term" value="F:ATP binding"/>
    <property type="evidence" value="ECO:0007669"/>
    <property type="project" value="UniProtKB-UniRule"/>
</dbReference>
<comment type="similarity">
    <text evidence="1">Belongs to the protein kinase superfamily. CAMK Ser/Thr protein kinase family. CaMK subfamily.</text>
</comment>
<dbReference type="FunFam" id="1.10.510.10:FF:000449">
    <property type="entry name" value="Calcium/calmodulin-dependent protein kinase"/>
    <property type="match status" value="1"/>
</dbReference>
<feature type="binding site" evidence="12">
    <location>
        <position position="61"/>
    </location>
    <ligand>
        <name>ATP</name>
        <dbReference type="ChEBI" id="CHEBI:30616"/>
    </ligand>
</feature>
<dbReference type="InterPro" id="IPR008271">
    <property type="entry name" value="Ser/Thr_kinase_AS"/>
</dbReference>
<sequence length="399" mass="44303">MGFTSELRDHLLAQPKSFKKKKEYDLEEILGRGGFGKVLKATWNPPDGEKKEVALKIIPKKLVKDPATIMDEINVLKDLDNPHIVHVWDHFESRDKYYIAFELAIGGELFDRITEKGRFTEKDAAECIRQVLVATSYLHSKNIVHRDLKPENILYKTRDESSPIVIADFGIAKHLDSADEEVTSMAGSFGYAAPEVLLGKPHGLKVDMWSIGVITYTLLCGYSPFRSDDKNELIRETTKGKVTFHERFWKHVSETARDFIRRLLVVDPKGRMSAAEALNHPWMKGSDGEDYDLSANIRENFNPRKKWKDAFRVIQASNKFKMAAAGAAHQAKPEPLDTDSSESEGFRTAESDEDTKVQGAGTARKAGGGGGLAGLVGQAKAKAAADTGLEASVQSLKVE</sequence>
<keyword evidence="3 13" id="KW-0723">Serine/threonine-protein kinase</keyword>
<comment type="catalytic activity">
    <reaction evidence="11">
        <text>L-seryl-[protein] + ATP = O-phospho-L-seryl-[protein] + ADP + H(+)</text>
        <dbReference type="Rhea" id="RHEA:17989"/>
        <dbReference type="Rhea" id="RHEA-COMP:9863"/>
        <dbReference type="Rhea" id="RHEA-COMP:11604"/>
        <dbReference type="ChEBI" id="CHEBI:15378"/>
        <dbReference type="ChEBI" id="CHEBI:29999"/>
        <dbReference type="ChEBI" id="CHEBI:30616"/>
        <dbReference type="ChEBI" id="CHEBI:83421"/>
        <dbReference type="ChEBI" id="CHEBI:456216"/>
        <dbReference type="EC" id="2.7.11.17"/>
    </reaction>
</comment>
<accession>A0A427Y029</accession>
<dbReference type="STRING" id="105984.A0A427Y029"/>
<dbReference type="PROSITE" id="PS00108">
    <property type="entry name" value="PROTEIN_KINASE_ST"/>
    <property type="match status" value="1"/>
</dbReference>
<evidence type="ECO:0000256" key="6">
    <source>
        <dbReference type="ARBA" id="ARBA00022741"/>
    </source>
</evidence>
<keyword evidence="6 12" id="KW-0547">Nucleotide-binding</keyword>
<dbReference type="Pfam" id="PF00069">
    <property type="entry name" value="Pkinase"/>
    <property type="match status" value="1"/>
</dbReference>
<proteinExistence type="inferred from homology"/>
<evidence type="ECO:0000313" key="16">
    <source>
        <dbReference type="EMBL" id="RSH84449.1"/>
    </source>
</evidence>
<dbReference type="AlphaFoldDB" id="A0A427Y029"/>
<keyword evidence="17" id="KW-1185">Reference proteome</keyword>
<comment type="caution">
    <text evidence="16">The sequence shown here is derived from an EMBL/GenBank/DDBJ whole genome shotgun (WGS) entry which is preliminary data.</text>
</comment>
<dbReference type="GeneID" id="39590513"/>
<dbReference type="SMART" id="SM00220">
    <property type="entry name" value="S_TKc"/>
    <property type="match status" value="1"/>
</dbReference>
<name>A0A427Y029_9TREE</name>
<evidence type="ECO:0000256" key="7">
    <source>
        <dbReference type="ARBA" id="ARBA00022777"/>
    </source>
</evidence>
<evidence type="ECO:0000256" key="10">
    <source>
        <dbReference type="ARBA" id="ARBA00047307"/>
    </source>
</evidence>
<evidence type="ECO:0000256" key="2">
    <source>
        <dbReference type="ARBA" id="ARBA00012434"/>
    </source>
</evidence>
<evidence type="ECO:0000259" key="15">
    <source>
        <dbReference type="PROSITE" id="PS50011"/>
    </source>
</evidence>
<dbReference type="Proteomes" id="UP000279236">
    <property type="component" value="Unassembled WGS sequence"/>
</dbReference>
<dbReference type="EC" id="2.7.11.17" evidence="2"/>
<keyword evidence="4" id="KW-0597">Phosphoprotein</keyword>
<feature type="domain" description="Protein kinase" evidence="15">
    <location>
        <begin position="24"/>
        <end position="283"/>
    </location>
</feature>
<gene>
    <name evidence="16" type="ORF">EHS24_005970</name>
</gene>
<dbReference type="PANTHER" id="PTHR24347">
    <property type="entry name" value="SERINE/THREONINE-PROTEIN KINASE"/>
    <property type="match status" value="1"/>
</dbReference>
<evidence type="ECO:0000256" key="3">
    <source>
        <dbReference type="ARBA" id="ARBA00022527"/>
    </source>
</evidence>